<evidence type="ECO:0008006" key="4">
    <source>
        <dbReference type="Google" id="ProtNLM"/>
    </source>
</evidence>
<name>Q0F3E2_9PROT</name>
<dbReference type="Gene3D" id="1.10.443.10">
    <property type="entry name" value="Intergrase catalytic core"/>
    <property type="match status" value="1"/>
</dbReference>
<evidence type="ECO:0000313" key="2">
    <source>
        <dbReference type="EMBL" id="EAU55999.1"/>
    </source>
</evidence>
<reference evidence="2 3" key="1">
    <citation type="submission" date="2006-09" db="EMBL/GenBank/DDBJ databases">
        <authorList>
            <person name="Emerson D."/>
            <person name="Ferriera S."/>
            <person name="Johnson J."/>
            <person name="Kravitz S."/>
            <person name="Halpern A."/>
            <person name="Remington K."/>
            <person name="Beeson K."/>
            <person name="Tran B."/>
            <person name="Rogers Y.-H."/>
            <person name="Friedman R."/>
            <person name="Venter J.C."/>
        </authorList>
    </citation>
    <scope>NUCLEOTIDE SEQUENCE [LARGE SCALE GENOMIC DNA]</scope>
    <source>
        <strain evidence="2 3">PV-1</strain>
    </source>
</reference>
<dbReference type="AlphaFoldDB" id="Q0F3E2"/>
<sequence length="168" mass="18811">MSKQDQARMLQYLDSEEEHILAKTIYSLLLDGLCVGEIVRLDCENLRNIEDGNCILELASSGRSANHYTGYLLSKVSIEALLKLKDAKNEKAGPVFRSANGKRMTAHELSRILTKSLEKAGSESYSSDSVRKTGIMRQWLSMAPKPSQLSQDVNIDMVNAYLKEIDQK</sequence>
<evidence type="ECO:0000313" key="3">
    <source>
        <dbReference type="Proteomes" id="UP000005297"/>
    </source>
</evidence>
<protein>
    <recommendedName>
        <fullName evidence="4">Tyr recombinase domain-containing protein</fullName>
    </recommendedName>
</protein>
<gene>
    <name evidence="2" type="ORF">SPV1_04243</name>
</gene>
<dbReference type="GO" id="GO:0015074">
    <property type="term" value="P:DNA integration"/>
    <property type="evidence" value="ECO:0007669"/>
    <property type="project" value="InterPro"/>
</dbReference>
<evidence type="ECO:0000256" key="1">
    <source>
        <dbReference type="ARBA" id="ARBA00023172"/>
    </source>
</evidence>
<keyword evidence="3" id="KW-1185">Reference proteome</keyword>
<dbReference type="EMBL" id="AATS01000001">
    <property type="protein sequence ID" value="EAU55999.1"/>
    <property type="molecule type" value="Genomic_DNA"/>
</dbReference>
<keyword evidence="1" id="KW-0233">DNA recombination</keyword>
<dbReference type="GO" id="GO:0006310">
    <property type="term" value="P:DNA recombination"/>
    <property type="evidence" value="ECO:0007669"/>
    <property type="project" value="UniProtKB-KW"/>
</dbReference>
<comment type="caution">
    <text evidence="2">The sequence shown here is derived from an EMBL/GenBank/DDBJ whole genome shotgun (WGS) entry which is preliminary data.</text>
</comment>
<dbReference type="GO" id="GO:0003677">
    <property type="term" value="F:DNA binding"/>
    <property type="evidence" value="ECO:0007669"/>
    <property type="project" value="InterPro"/>
</dbReference>
<dbReference type="SUPFAM" id="SSF56349">
    <property type="entry name" value="DNA breaking-rejoining enzymes"/>
    <property type="match status" value="1"/>
</dbReference>
<dbReference type="InterPro" id="IPR011010">
    <property type="entry name" value="DNA_brk_join_enz"/>
</dbReference>
<organism evidence="2 3">
    <name type="scientific">Mariprofundus ferrooxydans PV-1</name>
    <dbReference type="NCBI Taxonomy" id="314345"/>
    <lineage>
        <taxon>Bacteria</taxon>
        <taxon>Pseudomonadati</taxon>
        <taxon>Pseudomonadota</taxon>
        <taxon>Candidatius Mariprofundia</taxon>
        <taxon>Mariprofundales</taxon>
        <taxon>Mariprofundaceae</taxon>
        <taxon>Mariprofundus</taxon>
    </lineage>
</organism>
<dbReference type="Proteomes" id="UP000005297">
    <property type="component" value="Unassembled WGS sequence"/>
</dbReference>
<dbReference type="InParanoid" id="Q0F3E2"/>
<dbReference type="InterPro" id="IPR013762">
    <property type="entry name" value="Integrase-like_cat_sf"/>
</dbReference>
<proteinExistence type="predicted"/>
<dbReference type="HOGENOM" id="CLU_1584510_0_0_0"/>
<accession>Q0F3E2</accession>